<dbReference type="Gene3D" id="1.10.287.130">
    <property type="match status" value="1"/>
</dbReference>
<dbReference type="InterPro" id="IPR015943">
    <property type="entry name" value="WD40/YVTN_repeat-like_dom_sf"/>
</dbReference>
<protein>
    <recommendedName>
        <fullName evidence="2">histidine kinase</fullName>
        <ecNumber evidence="2">2.7.13.3</ecNumber>
    </recommendedName>
</protein>
<organism evidence="7 8">
    <name type="scientific">Marivirga aurantiaca</name>
    <dbReference type="NCBI Taxonomy" id="2802615"/>
    <lineage>
        <taxon>Bacteria</taxon>
        <taxon>Pseudomonadati</taxon>
        <taxon>Bacteroidota</taxon>
        <taxon>Cytophagia</taxon>
        <taxon>Cytophagales</taxon>
        <taxon>Marivirgaceae</taxon>
        <taxon>Marivirga</taxon>
    </lineage>
</organism>
<dbReference type="InterPro" id="IPR003594">
    <property type="entry name" value="HATPase_dom"/>
</dbReference>
<keyword evidence="4" id="KW-0175">Coiled coil</keyword>
<dbReference type="Gene3D" id="2.130.10.10">
    <property type="entry name" value="YVTN repeat-like/Quinoprotein amine dehydrogenase"/>
    <property type="match status" value="2"/>
</dbReference>
<dbReference type="AlphaFoldDB" id="A0A935CC66"/>
<dbReference type="GO" id="GO:0000155">
    <property type="term" value="F:phosphorelay sensor kinase activity"/>
    <property type="evidence" value="ECO:0007669"/>
    <property type="project" value="InterPro"/>
</dbReference>
<evidence type="ECO:0000256" key="1">
    <source>
        <dbReference type="ARBA" id="ARBA00000085"/>
    </source>
</evidence>
<dbReference type="InterPro" id="IPR013783">
    <property type="entry name" value="Ig-like_fold"/>
</dbReference>
<evidence type="ECO:0000256" key="2">
    <source>
        <dbReference type="ARBA" id="ARBA00012438"/>
    </source>
</evidence>
<evidence type="ECO:0000313" key="8">
    <source>
        <dbReference type="Proteomes" id="UP000611723"/>
    </source>
</evidence>
<keyword evidence="5" id="KW-1133">Transmembrane helix</keyword>
<dbReference type="EMBL" id="JAEQBW010000015">
    <property type="protein sequence ID" value="MBK6267267.1"/>
    <property type="molecule type" value="Genomic_DNA"/>
</dbReference>
<evidence type="ECO:0000256" key="4">
    <source>
        <dbReference type="SAM" id="Coils"/>
    </source>
</evidence>
<name>A0A935CC66_9BACT</name>
<dbReference type="InterPro" id="IPR011123">
    <property type="entry name" value="Y_Y_Y"/>
</dbReference>
<reference evidence="7" key="1">
    <citation type="submission" date="2021-01" db="EMBL/GenBank/DDBJ databases">
        <title>Marivirga aurantiaca sp. nov., isolated from intertidal surface sediments.</title>
        <authorList>
            <person name="Zhang M."/>
        </authorList>
    </citation>
    <scope>NUCLEOTIDE SEQUENCE</scope>
    <source>
        <strain evidence="7">S37H4</strain>
    </source>
</reference>
<dbReference type="SMART" id="SM00387">
    <property type="entry name" value="HATPase_c"/>
    <property type="match status" value="1"/>
</dbReference>
<comment type="caution">
    <text evidence="7">The sequence shown here is derived from an EMBL/GenBank/DDBJ whole genome shotgun (WGS) entry which is preliminary data.</text>
</comment>
<accession>A0A935CC66</accession>
<dbReference type="InterPro" id="IPR004358">
    <property type="entry name" value="Sig_transdc_His_kin-like_C"/>
</dbReference>
<dbReference type="PROSITE" id="PS50109">
    <property type="entry name" value="HIS_KIN"/>
    <property type="match status" value="1"/>
</dbReference>
<dbReference type="EC" id="2.7.13.3" evidence="2"/>
<dbReference type="InterPro" id="IPR003661">
    <property type="entry name" value="HisK_dim/P_dom"/>
</dbReference>
<dbReference type="Proteomes" id="UP000611723">
    <property type="component" value="Unassembled WGS sequence"/>
</dbReference>
<feature type="domain" description="Histidine kinase" evidence="6">
    <location>
        <begin position="920"/>
        <end position="1136"/>
    </location>
</feature>
<keyword evidence="8" id="KW-1185">Reference proteome</keyword>
<dbReference type="CDD" id="cd00082">
    <property type="entry name" value="HisKA"/>
    <property type="match status" value="1"/>
</dbReference>
<feature type="transmembrane region" description="Helical" evidence="5">
    <location>
        <begin position="798"/>
        <end position="817"/>
    </location>
</feature>
<dbReference type="SUPFAM" id="SSF55874">
    <property type="entry name" value="ATPase domain of HSP90 chaperone/DNA topoisomerase II/histidine kinase"/>
    <property type="match status" value="1"/>
</dbReference>
<dbReference type="Gene3D" id="3.30.565.10">
    <property type="entry name" value="Histidine kinase-like ATPase, C-terminal domain"/>
    <property type="match status" value="1"/>
</dbReference>
<dbReference type="SUPFAM" id="SSF47384">
    <property type="entry name" value="Homodimeric domain of signal transducing histidine kinase"/>
    <property type="match status" value="1"/>
</dbReference>
<comment type="catalytic activity">
    <reaction evidence="1">
        <text>ATP + protein L-histidine = ADP + protein N-phospho-L-histidine.</text>
        <dbReference type="EC" id="2.7.13.3"/>
    </reaction>
</comment>
<dbReference type="PRINTS" id="PR00344">
    <property type="entry name" value="BCTRLSENSOR"/>
</dbReference>
<dbReference type="Pfam" id="PF02518">
    <property type="entry name" value="HATPase_c"/>
    <property type="match status" value="1"/>
</dbReference>
<proteinExistence type="predicted"/>
<dbReference type="InterPro" id="IPR036890">
    <property type="entry name" value="HATPase_C_sf"/>
</dbReference>
<keyword evidence="5" id="KW-0472">Membrane</keyword>
<dbReference type="Gene3D" id="2.60.40.10">
    <property type="entry name" value="Immunoglobulins"/>
    <property type="match status" value="1"/>
</dbReference>
<dbReference type="SUPFAM" id="SSF63829">
    <property type="entry name" value="Calcium-dependent phosphotriesterase"/>
    <property type="match status" value="3"/>
</dbReference>
<dbReference type="Pfam" id="PF07494">
    <property type="entry name" value="Reg_prop"/>
    <property type="match status" value="9"/>
</dbReference>
<feature type="coiled-coil region" evidence="4">
    <location>
        <begin position="875"/>
        <end position="906"/>
    </location>
</feature>
<evidence type="ECO:0000313" key="7">
    <source>
        <dbReference type="EMBL" id="MBK6267267.1"/>
    </source>
</evidence>
<dbReference type="InterPro" id="IPR036097">
    <property type="entry name" value="HisK_dim/P_sf"/>
</dbReference>
<sequence length="1142" mass="131360">MRNPLLAIVLFCFISFEAQSQYENIEFTHYSVNEGLSQNTVEDIIQDESGFIWFATQDGLNRFDGINFKKYYFKINDKNSLSNNYVKSLYEDKLGNLWIGTYGGGLNKFDKKDSFKRYTYDKNNLGSISDNVVYSILQSSDSILWLGTKNGLNRFNMVTDHFERFTVSSQNSTSISNDVVYCIEKSNHQDEIWVGTRDGLNRFNLKTKKNTRYKDDKNGLTDDDIRTLYLDEAGDLWVGTKLGGLFLKKKGSEQFKQISLDPGRSGKSYIRKIYPDDNGGLWIGTFGNGLFHLDATHKVQYHKRNGPKEELGISDNRIVSIYKDNSNNYWLGTHEGGVNVFNTTSKKFRHYKHEQGNPSSLSHNSINYIYQDSKGEIYIANDLGVDILKEDEKSNEVSFHKIIKSESGLPDDRAWILFEDSENDLWVGLWNYGLSKFNRKTGELTSYINDPKDPQSISTNFVESIAEDKYGNLWLGLIGDGGLNVFDKKTQKFKRYRNETGRVHSLSNDRVHAVFVDSKDRIWIGTDYGLNLYQAGLDNFRHFKYKEDDSLSLNYNIIRIIFEDKDGVLWIGTGGGGISKMIEDKAGDIGFKSYTTDHGLPNNNIAGILQDDFGDIWISTYQGVAKFNPITEQFTNYGKADGLQGQEFIRRSAYKVSDGRLFLGGHNGLNVFHPKKIKVDSFMPNVNLTSVEVLHNGNHVHKDIHSDTLIIHYNDYLISFEVAAMDFTAIEKNQYAYQLEGFDQDWVYNKNRRHFSYTNLPPGNYQLRVKATNSDGVWSDNELKVFVQVVPPFWLTNWFRLLIIVLVAFVIYGYVKWRTYKLSSSKMKLEKLVKERTKEITIANNSLVKNQTIVNSQKDKIIQQNNEISEKNKIIQKQNDDLRLSNLQLEEMVEERTRELKDTNRELFAANHELDTFFYKASHDLKGPVSTIMGLVYLALKESRDSKAMIYFQKIQTTAEHMAKILFNLQKINKLKQKELSIQSHNLREIFEEALKDNIPDNADTEQFIDLSFKGFENNTEIISDNVLLNIIFSNLFSNALKFSKKSKKATVHVSFEKDNRNNQYRILFEDFGIGISEETIESIFDMFFVANENNKGFGLGLYSVRMAVKKLGGTVHVDPSFQNSSCFVIELPIPYYQKSYA</sequence>
<keyword evidence="3" id="KW-0597">Phosphoprotein</keyword>
<dbReference type="PANTHER" id="PTHR43547:SF2">
    <property type="entry name" value="HYBRID SIGNAL TRANSDUCTION HISTIDINE KINASE C"/>
    <property type="match status" value="1"/>
</dbReference>
<dbReference type="RefSeq" id="WP_201432950.1">
    <property type="nucleotide sequence ID" value="NZ_JAEQBW010000015.1"/>
</dbReference>
<dbReference type="InterPro" id="IPR011110">
    <property type="entry name" value="Reg_prop"/>
</dbReference>
<evidence type="ECO:0000256" key="3">
    <source>
        <dbReference type="ARBA" id="ARBA00022553"/>
    </source>
</evidence>
<dbReference type="Pfam" id="PF07495">
    <property type="entry name" value="Y_Y_Y"/>
    <property type="match status" value="1"/>
</dbReference>
<evidence type="ECO:0000256" key="5">
    <source>
        <dbReference type="SAM" id="Phobius"/>
    </source>
</evidence>
<dbReference type="InterPro" id="IPR005467">
    <property type="entry name" value="His_kinase_dom"/>
</dbReference>
<keyword evidence="5" id="KW-0812">Transmembrane</keyword>
<evidence type="ECO:0000259" key="6">
    <source>
        <dbReference type="PROSITE" id="PS50109"/>
    </source>
</evidence>
<dbReference type="PANTHER" id="PTHR43547">
    <property type="entry name" value="TWO-COMPONENT HISTIDINE KINASE"/>
    <property type="match status" value="1"/>
</dbReference>
<gene>
    <name evidence="7" type="ORF">JKA74_19655</name>
</gene>